<keyword evidence="8 9" id="KW-0411">Iron-sulfur</keyword>
<dbReference type="EMBL" id="AZAC01000014">
    <property type="protein sequence ID" value="KIX13694.1"/>
    <property type="molecule type" value="Genomic_DNA"/>
</dbReference>
<dbReference type="PRINTS" id="PR00354">
    <property type="entry name" value="7FE8SFRDOXIN"/>
</dbReference>
<dbReference type="InParanoid" id="A0A0D2J6C4"/>
<gene>
    <name evidence="11" type="ORF">X474_11990</name>
</gene>
<proteinExistence type="predicted"/>
<dbReference type="Gene3D" id="3.30.70.20">
    <property type="match status" value="2"/>
</dbReference>
<evidence type="ECO:0000256" key="5">
    <source>
        <dbReference type="ARBA" id="ARBA00022737"/>
    </source>
</evidence>
<keyword evidence="6 9" id="KW-0249">Electron transport</keyword>
<keyword evidence="7 9" id="KW-0408">Iron</keyword>
<evidence type="ECO:0000256" key="3">
    <source>
        <dbReference type="ARBA" id="ARBA00022485"/>
    </source>
</evidence>
<evidence type="ECO:0000256" key="9">
    <source>
        <dbReference type="RuleBase" id="RU365098"/>
    </source>
</evidence>
<dbReference type="AlphaFoldDB" id="A0A0D2J6C4"/>
<dbReference type="GO" id="GO:0009055">
    <property type="term" value="F:electron transfer activity"/>
    <property type="evidence" value="ECO:0007669"/>
    <property type="project" value="UniProtKB-UniRule"/>
</dbReference>
<dbReference type="InterPro" id="IPR017896">
    <property type="entry name" value="4Fe4S_Fe-S-bd"/>
</dbReference>
<sequence length="174" mass="18922">MQWVFTFDTYLCSGCMACVIACQDQNDLSPQMGSFRIVTKQEEGSHPKVSLSFVSVACQHCVEAPCVLACPVDALYKRSEDGLVLVNKDVCIGCRTCEDVCPYGAAHFDYQGRMAKCHFCVDRLAQGQEPACVRVCHTGALGFGPKEEMIDVGLEETTGLLSQALGSQNRLDPA</sequence>
<dbReference type="GO" id="GO:0051539">
    <property type="term" value="F:4 iron, 4 sulfur cluster binding"/>
    <property type="evidence" value="ECO:0007669"/>
    <property type="project" value="UniProtKB-UniRule"/>
</dbReference>
<dbReference type="FunCoup" id="A0A0D2J6C4">
    <property type="interactions" value="41"/>
</dbReference>
<evidence type="ECO:0000256" key="7">
    <source>
        <dbReference type="ARBA" id="ARBA00023004"/>
    </source>
</evidence>
<dbReference type="PROSITE" id="PS00198">
    <property type="entry name" value="4FE4S_FER_1"/>
    <property type="match status" value="1"/>
</dbReference>
<dbReference type="OrthoDB" id="9789030at2"/>
<name>A0A0D2J6C4_9BACT</name>
<organism evidence="11 12">
    <name type="scientific">Dethiosulfatarculus sandiegensis</name>
    <dbReference type="NCBI Taxonomy" id="1429043"/>
    <lineage>
        <taxon>Bacteria</taxon>
        <taxon>Pseudomonadati</taxon>
        <taxon>Thermodesulfobacteriota</taxon>
        <taxon>Desulfarculia</taxon>
        <taxon>Desulfarculales</taxon>
        <taxon>Desulfarculaceae</taxon>
        <taxon>Dethiosulfatarculus</taxon>
    </lineage>
</organism>
<comment type="cofactor">
    <cofactor evidence="1 9">
        <name>[4Fe-4S] cluster</name>
        <dbReference type="ChEBI" id="CHEBI:49883"/>
    </cofactor>
</comment>
<feature type="domain" description="4Fe-4S ferredoxin-type" evidence="10">
    <location>
        <begin position="47"/>
        <end position="80"/>
    </location>
</feature>
<evidence type="ECO:0000256" key="8">
    <source>
        <dbReference type="ARBA" id="ARBA00023014"/>
    </source>
</evidence>
<keyword evidence="12" id="KW-1185">Reference proteome</keyword>
<feature type="domain" description="4Fe-4S ferredoxin-type" evidence="10">
    <location>
        <begin position="3"/>
        <end position="33"/>
    </location>
</feature>
<dbReference type="SUPFAM" id="SSF54862">
    <property type="entry name" value="4Fe-4S ferredoxins"/>
    <property type="match status" value="1"/>
</dbReference>
<keyword evidence="5" id="KW-0677">Repeat</keyword>
<protein>
    <recommendedName>
        <fullName evidence="9">Ferredoxin</fullName>
    </recommendedName>
</protein>
<feature type="domain" description="4Fe-4S ferredoxin-type" evidence="10">
    <location>
        <begin position="82"/>
        <end position="111"/>
    </location>
</feature>
<dbReference type="GO" id="GO:0046872">
    <property type="term" value="F:metal ion binding"/>
    <property type="evidence" value="ECO:0007669"/>
    <property type="project" value="UniProtKB-UniRule"/>
</dbReference>
<keyword evidence="4 9" id="KW-0479">Metal-binding</keyword>
<dbReference type="PANTHER" id="PTHR43177">
    <property type="entry name" value="PROTEIN NRFC"/>
    <property type="match status" value="1"/>
</dbReference>
<evidence type="ECO:0000313" key="11">
    <source>
        <dbReference type="EMBL" id="KIX13694.1"/>
    </source>
</evidence>
<dbReference type="PANTHER" id="PTHR43177:SF5">
    <property type="entry name" value="ANAEROBIC DIMETHYL SULFOXIDE REDUCTASE CHAIN B-RELATED"/>
    <property type="match status" value="1"/>
</dbReference>
<dbReference type="Pfam" id="PF13247">
    <property type="entry name" value="Fer4_11"/>
    <property type="match status" value="1"/>
</dbReference>
<dbReference type="InterPro" id="IPR000813">
    <property type="entry name" value="7Fe_ferredoxin"/>
</dbReference>
<reference evidence="11 12" key="1">
    <citation type="submission" date="2013-11" db="EMBL/GenBank/DDBJ databases">
        <title>Metagenomic analysis of a methanogenic consortium involved in long chain n-alkane degradation.</title>
        <authorList>
            <person name="Davidova I.A."/>
            <person name="Callaghan A.V."/>
            <person name="Wawrik B."/>
            <person name="Pruitt S."/>
            <person name="Marks C."/>
            <person name="Duncan K.E."/>
            <person name="Suflita J.M."/>
        </authorList>
    </citation>
    <scope>NUCLEOTIDE SEQUENCE [LARGE SCALE GENOMIC DNA]</scope>
    <source>
        <strain evidence="11 12">SPR</strain>
    </source>
</reference>
<evidence type="ECO:0000256" key="4">
    <source>
        <dbReference type="ARBA" id="ARBA00022723"/>
    </source>
</evidence>
<evidence type="ECO:0000256" key="1">
    <source>
        <dbReference type="ARBA" id="ARBA00001966"/>
    </source>
</evidence>
<dbReference type="Proteomes" id="UP000032233">
    <property type="component" value="Unassembled WGS sequence"/>
</dbReference>
<evidence type="ECO:0000313" key="12">
    <source>
        <dbReference type="Proteomes" id="UP000032233"/>
    </source>
</evidence>
<evidence type="ECO:0000256" key="6">
    <source>
        <dbReference type="ARBA" id="ARBA00022982"/>
    </source>
</evidence>
<dbReference type="RefSeq" id="WP_044349084.1">
    <property type="nucleotide sequence ID" value="NZ_AZAC01000014.1"/>
</dbReference>
<dbReference type="InterPro" id="IPR017900">
    <property type="entry name" value="4Fe4S_Fe_S_CS"/>
</dbReference>
<dbReference type="Pfam" id="PF12800">
    <property type="entry name" value="Fer4_4"/>
    <property type="match status" value="1"/>
</dbReference>
<dbReference type="PROSITE" id="PS51379">
    <property type="entry name" value="4FE4S_FER_2"/>
    <property type="match status" value="3"/>
</dbReference>
<accession>A0A0D2J6C4</accession>
<dbReference type="InterPro" id="IPR050954">
    <property type="entry name" value="ET_IronSulfur_Cluster-Binding"/>
</dbReference>
<comment type="function">
    <text evidence="9">Ferredoxins are iron-sulfur proteins that transfer electrons in a wide variety of metabolic reactions.</text>
</comment>
<evidence type="ECO:0000256" key="2">
    <source>
        <dbReference type="ARBA" id="ARBA00022448"/>
    </source>
</evidence>
<evidence type="ECO:0000259" key="10">
    <source>
        <dbReference type="PROSITE" id="PS51379"/>
    </source>
</evidence>
<dbReference type="CDD" id="cd16371">
    <property type="entry name" value="DMSOR_beta_like"/>
    <property type="match status" value="1"/>
</dbReference>
<keyword evidence="3 9" id="KW-0004">4Fe-4S</keyword>
<dbReference type="STRING" id="1429043.X474_11990"/>
<keyword evidence="2 9" id="KW-0813">Transport</keyword>
<comment type="caution">
    <text evidence="11">The sequence shown here is derived from an EMBL/GenBank/DDBJ whole genome shotgun (WGS) entry which is preliminary data.</text>
</comment>